<feature type="transmembrane region" description="Helical" evidence="2">
    <location>
        <begin position="151"/>
        <end position="172"/>
    </location>
</feature>
<sequence>MPDLTSAITRLTSARRRARHIMWWEKALPALRWPFVIAMLFILSTLARIPQSLPDWIHATFEIVCFIAFVWLCIRGIRSLPTPSTAELDRRIEHASHFSAQPLLTLTDQPAYAGSAEQKYIWATHVQRIISSLGPLRTGFPHIQLTFREKISSLIIVLALLLGFTISGSHSISRLYAGFVPGVDDDSVPLPTLQAWIEQPDFAPGAPIFLSQTTANTTFTVPQGATLNIIVTGAVSSPSIQGAQIFNRHQLDEKSWTAKATIQNNATLKIRSRGHLLGQWPITIIADLPPDVSWNGKPSPQKDDFRTVLPWKVHQSFGVASLEAEIHLPHSHNNHIIHIPIPLNGTPKQATGTAQPDLSSSPFAGMDVVGILHATSISKKENRSTPIHFTLGARKFSDPLAKAIIAVRQRLMLNQETPSQAAYELQLLTQTTDVRGIWAALALNIATLQHQKTQDIPETIPDQLWALALYLDDLRHDGPEIADSAAAVRAAQQGVQQQLNHMHDLGEKGRSLDEQKELQRRTQILKDALNRRMQLLFQKAAQNGIIMPQSQASTADPWSEEMQRLQSDASQGHGDEALKRLQQMEDMAEHMRQATPEDLKALAQQMQAREEAHAQHSALRDLIHRETALLDHTQARLSEAQKAAQAQNPSANNAQTDISQMTTSDLLRELGQQPSKSIEQNEAPSNLPTDPATVAQQSPARQMDHASQRALARVNKVLAQRVKELTQKPVKAFDQAAKDMASAQKSLADRNDSQAITAEQKVLKDLSDAGKEMQKNQASGGSGSGKNGRLSFIPSGGMGNKTGPKHGAAGQQGDNGDDAEPDDDSDDDTQQDKSKDPLGRKLGEGRSKNDSNMHIPDSNARDRARDIERELRRRAADRTRPQTELDYLNRLLKSF</sequence>
<feature type="compositionally biased region" description="Basic and acidic residues" evidence="1">
    <location>
        <begin position="830"/>
        <end position="851"/>
    </location>
</feature>
<feature type="compositionally biased region" description="Acidic residues" evidence="1">
    <location>
        <begin position="815"/>
        <end position="829"/>
    </location>
</feature>
<dbReference type="OrthoDB" id="8477685at2"/>
<dbReference type="InterPro" id="IPR012683">
    <property type="entry name" value="CHP02302_TM"/>
</dbReference>
<keyword evidence="2" id="KW-1133">Transmembrane helix</keyword>
<dbReference type="Proteomes" id="UP000316313">
    <property type="component" value="Chromosome"/>
</dbReference>
<feature type="transmembrane region" description="Helical" evidence="2">
    <location>
        <begin position="30"/>
        <end position="50"/>
    </location>
</feature>
<keyword evidence="2" id="KW-0812">Transmembrane</keyword>
<dbReference type="KEGG" id="ssam:E3D00_08635"/>
<name>A0A4Y6UJ14_9PROT</name>
<accession>A0A4Y6UJ14</accession>
<dbReference type="EMBL" id="CP038141">
    <property type="protein sequence ID" value="QDH17619.1"/>
    <property type="molecule type" value="Genomic_DNA"/>
</dbReference>
<feature type="region of interest" description="Disordered" evidence="1">
    <location>
        <begin position="672"/>
        <end position="708"/>
    </location>
</feature>
<gene>
    <name evidence="3" type="ORF">E3D00_08635</name>
</gene>
<feature type="compositionally biased region" description="Low complexity" evidence="1">
    <location>
        <begin position="640"/>
        <end position="655"/>
    </location>
</feature>
<feature type="region of interest" description="Disordered" evidence="1">
    <location>
        <begin position="736"/>
        <end position="884"/>
    </location>
</feature>
<keyword evidence="2" id="KW-0472">Membrane</keyword>
<dbReference type="AlphaFoldDB" id="A0A4Y6UJ14"/>
<feature type="compositionally biased region" description="Polar residues" evidence="1">
    <location>
        <begin position="672"/>
        <end position="700"/>
    </location>
</feature>
<feature type="compositionally biased region" description="Basic and acidic residues" evidence="1">
    <location>
        <begin position="859"/>
        <end position="883"/>
    </location>
</feature>
<evidence type="ECO:0000256" key="1">
    <source>
        <dbReference type="SAM" id="MobiDB-lite"/>
    </source>
</evidence>
<reference evidence="3 4" key="1">
    <citation type="submission" date="2019-03" db="EMBL/GenBank/DDBJ databases">
        <title>The complete genome sequence of Swingsia samuiensis NBRC107927(T).</title>
        <authorList>
            <person name="Chua K.-O."/>
            <person name="Chan K.-G."/>
            <person name="See-Too W.-S."/>
        </authorList>
    </citation>
    <scope>NUCLEOTIDE SEQUENCE [LARGE SCALE GENOMIC DNA]</scope>
    <source>
        <strain evidence="3 4">AH83</strain>
    </source>
</reference>
<evidence type="ECO:0000313" key="3">
    <source>
        <dbReference type="EMBL" id="QDH17619.1"/>
    </source>
</evidence>
<dbReference type="Pfam" id="PF13779">
    <property type="entry name" value="DUF4175"/>
    <property type="match status" value="1"/>
</dbReference>
<feature type="compositionally biased region" description="Basic and acidic residues" evidence="1">
    <location>
        <begin position="761"/>
        <end position="774"/>
    </location>
</feature>
<organism evidence="3 4">
    <name type="scientific">Swingsia samuiensis</name>
    <dbReference type="NCBI Taxonomy" id="1293412"/>
    <lineage>
        <taxon>Bacteria</taxon>
        <taxon>Pseudomonadati</taxon>
        <taxon>Pseudomonadota</taxon>
        <taxon>Alphaproteobacteria</taxon>
        <taxon>Acetobacterales</taxon>
        <taxon>Acetobacteraceae</taxon>
        <taxon>Swingsia</taxon>
    </lineage>
</organism>
<keyword evidence="4" id="KW-1185">Reference proteome</keyword>
<feature type="region of interest" description="Disordered" evidence="1">
    <location>
        <begin position="553"/>
        <end position="573"/>
    </location>
</feature>
<feature type="transmembrane region" description="Helical" evidence="2">
    <location>
        <begin position="56"/>
        <end position="74"/>
    </location>
</feature>
<protein>
    <submittedName>
        <fullName evidence="3">DUF4175 family protein</fullName>
    </submittedName>
</protein>
<evidence type="ECO:0000313" key="4">
    <source>
        <dbReference type="Proteomes" id="UP000316313"/>
    </source>
</evidence>
<proteinExistence type="predicted"/>
<evidence type="ECO:0000256" key="2">
    <source>
        <dbReference type="SAM" id="Phobius"/>
    </source>
</evidence>
<feature type="region of interest" description="Disordered" evidence="1">
    <location>
        <begin position="638"/>
        <end position="657"/>
    </location>
</feature>
<dbReference type="RefSeq" id="WP_141461741.1">
    <property type="nucleotide sequence ID" value="NZ_CP038141.1"/>
</dbReference>